<dbReference type="HOGENOM" id="CLU_023267_0_1_1"/>
<dbReference type="Gene3D" id="2.120.10.30">
    <property type="entry name" value="TolB, C-terminal domain"/>
    <property type="match status" value="1"/>
</dbReference>
<dbReference type="eggNOG" id="KOG1520">
    <property type="taxonomic scope" value="Eukaryota"/>
</dbReference>
<gene>
    <name evidence="6" type="ORF">PHATRDRAFT_44479</name>
</gene>
<feature type="region of interest" description="Disordered" evidence="4">
    <location>
        <begin position="1"/>
        <end position="32"/>
    </location>
</feature>
<evidence type="ECO:0000259" key="5">
    <source>
        <dbReference type="Pfam" id="PF03088"/>
    </source>
</evidence>
<dbReference type="RefSeq" id="XP_002178282.1">
    <property type="nucleotide sequence ID" value="XM_002178246.1"/>
</dbReference>
<evidence type="ECO:0000256" key="4">
    <source>
        <dbReference type="SAM" id="MobiDB-lite"/>
    </source>
</evidence>
<dbReference type="GeneID" id="7197710"/>
<dbReference type="Proteomes" id="UP000000759">
    <property type="component" value="Chromosome 4"/>
</dbReference>
<keyword evidence="2" id="KW-0597">Phosphoprotein</keyword>
<dbReference type="EMBL" id="CM000607">
    <property type="protein sequence ID" value="EEC49947.1"/>
    <property type="molecule type" value="Genomic_DNA"/>
</dbReference>
<evidence type="ECO:0000256" key="2">
    <source>
        <dbReference type="ARBA" id="ARBA00022553"/>
    </source>
</evidence>
<dbReference type="GO" id="GO:0016787">
    <property type="term" value="F:hydrolase activity"/>
    <property type="evidence" value="ECO:0007669"/>
    <property type="project" value="TreeGrafter"/>
</dbReference>
<protein>
    <recommendedName>
        <fullName evidence="5">Strictosidine synthase conserved region domain-containing protein</fullName>
    </recommendedName>
</protein>
<evidence type="ECO:0000313" key="7">
    <source>
        <dbReference type="Proteomes" id="UP000000759"/>
    </source>
</evidence>
<dbReference type="PaxDb" id="2850-Phatr44479"/>
<dbReference type="InParanoid" id="B7FU94"/>
<dbReference type="KEGG" id="pti:PHATRDRAFT_44479"/>
<dbReference type="InterPro" id="IPR011042">
    <property type="entry name" value="6-blade_b-propeller_TolB-like"/>
</dbReference>
<organism evidence="6 7">
    <name type="scientific">Phaeodactylum tricornutum (strain CCAP 1055/1)</name>
    <dbReference type="NCBI Taxonomy" id="556484"/>
    <lineage>
        <taxon>Eukaryota</taxon>
        <taxon>Sar</taxon>
        <taxon>Stramenopiles</taxon>
        <taxon>Ochrophyta</taxon>
        <taxon>Bacillariophyta</taxon>
        <taxon>Bacillariophyceae</taxon>
        <taxon>Bacillariophycidae</taxon>
        <taxon>Naviculales</taxon>
        <taxon>Phaeodactylaceae</taxon>
        <taxon>Phaeodactylum</taxon>
    </lineage>
</organism>
<dbReference type="OMA" id="RGMIIRY"/>
<accession>B7FU94</accession>
<dbReference type="Pfam" id="PF03088">
    <property type="entry name" value="Str_synth"/>
    <property type="match status" value="1"/>
</dbReference>
<dbReference type="GO" id="GO:0012505">
    <property type="term" value="C:endomembrane system"/>
    <property type="evidence" value="ECO:0007669"/>
    <property type="project" value="TreeGrafter"/>
</dbReference>
<reference evidence="7" key="2">
    <citation type="submission" date="2008-08" db="EMBL/GenBank/DDBJ databases">
        <authorList>
            <consortium name="Diatom Consortium"/>
            <person name="Grigoriev I."/>
            <person name="Grimwood J."/>
            <person name="Kuo A."/>
            <person name="Otillar R.P."/>
            <person name="Salamov A."/>
            <person name="Detter J.C."/>
            <person name="Lindquist E."/>
            <person name="Shapiro H."/>
            <person name="Lucas S."/>
            <person name="Glavina del Rio T."/>
            <person name="Pitluck S."/>
            <person name="Rokhsar D."/>
            <person name="Bowler C."/>
        </authorList>
    </citation>
    <scope>GENOME REANNOTATION</scope>
    <source>
        <strain evidence="7">CCAP 1055/1</strain>
    </source>
</reference>
<dbReference type="PANTHER" id="PTHR10426">
    <property type="entry name" value="STRICTOSIDINE SYNTHASE-RELATED"/>
    <property type="match status" value="1"/>
</dbReference>
<feature type="domain" description="Strictosidine synthase conserved region" evidence="5">
    <location>
        <begin position="227"/>
        <end position="325"/>
    </location>
</feature>
<keyword evidence="7" id="KW-1185">Reference proteome</keyword>
<name>B7FU94_PHATC</name>
<comment type="similarity">
    <text evidence="1">Belongs to the strictosidine synthase family.</text>
</comment>
<dbReference type="OrthoDB" id="5307922at2759"/>
<dbReference type="AlphaFoldDB" id="B7FU94"/>
<dbReference type="PANTHER" id="PTHR10426:SF88">
    <property type="entry name" value="ADIPOCYTE PLASMA MEMBRANE-ASSOCIATED PROTEIN HEMOMUCIN-RELATED"/>
    <property type="match status" value="1"/>
</dbReference>
<keyword evidence="3" id="KW-0325">Glycoprotein</keyword>
<dbReference type="SUPFAM" id="SSF63829">
    <property type="entry name" value="Calcium-dependent phosphotriesterase"/>
    <property type="match status" value="1"/>
</dbReference>
<dbReference type="InterPro" id="IPR018119">
    <property type="entry name" value="Strictosidine_synth_cons-reg"/>
</dbReference>
<evidence type="ECO:0000256" key="3">
    <source>
        <dbReference type="ARBA" id="ARBA00023180"/>
    </source>
</evidence>
<sequence length="453" mass="50417">MARSKQNKKIIKDSTVATADEQMSNSSPSPSIPIEAERQLFADPQRTTNFRFILLAFSVGYFFQKSFRQFILPYGPAARISRGDRTEYSSIDWTNDSLKTKHGRTKRIYERLENGEEPLMKGAETVVFGKDGTMYVLTEEANLLSLTDFEDDEDGVTITAKADVVKDLGAGRPLGAKFTMDGKTLYIADTLLGLTRVQNVKDPTSKVEIVASGVMDGGRMSKFLYTDDVCVGPKTGKIYFSDASTVVPDRIKTDSWDTLYASKIDLARGVGTGRILEYDPSTDQVSVLATGFRFANGIAVSKDESYVFFVETFGIRLWKYHLKGEKKGELEVVADSKDMTGYLDGADCDWNKPEKCYAVMPSAIVPMHKLWNMLPEALDVLFRTFLMSLPRTLAPSVKSYGAILEVDSVTKEVRYIQDPSGEDISMITGVTVHRNKLYLGSLKNAYIGVYTLD</sequence>
<reference evidence="6 7" key="1">
    <citation type="journal article" date="2008" name="Nature">
        <title>The Phaeodactylum genome reveals the evolutionary history of diatom genomes.</title>
        <authorList>
            <person name="Bowler C."/>
            <person name="Allen A.E."/>
            <person name="Badger J.H."/>
            <person name="Grimwood J."/>
            <person name="Jabbari K."/>
            <person name="Kuo A."/>
            <person name="Maheswari U."/>
            <person name="Martens C."/>
            <person name="Maumus F."/>
            <person name="Otillar R.P."/>
            <person name="Rayko E."/>
            <person name="Salamov A."/>
            <person name="Vandepoele K."/>
            <person name="Beszteri B."/>
            <person name="Gruber A."/>
            <person name="Heijde M."/>
            <person name="Katinka M."/>
            <person name="Mock T."/>
            <person name="Valentin K."/>
            <person name="Verret F."/>
            <person name="Berges J.A."/>
            <person name="Brownlee C."/>
            <person name="Cadoret J.P."/>
            <person name="Chiovitti A."/>
            <person name="Choi C.J."/>
            <person name="Coesel S."/>
            <person name="De Martino A."/>
            <person name="Detter J.C."/>
            <person name="Durkin C."/>
            <person name="Falciatore A."/>
            <person name="Fournet J."/>
            <person name="Haruta M."/>
            <person name="Huysman M.J."/>
            <person name="Jenkins B.D."/>
            <person name="Jiroutova K."/>
            <person name="Jorgensen R.E."/>
            <person name="Joubert Y."/>
            <person name="Kaplan A."/>
            <person name="Kroger N."/>
            <person name="Kroth P.G."/>
            <person name="La Roche J."/>
            <person name="Lindquist E."/>
            <person name="Lommer M."/>
            <person name="Martin-Jezequel V."/>
            <person name="Lopez P.J."/>
            <person name="Lucas S."/>
            <person name="Mangogna M."/>
            <person name="McGinnis K."/>
            <person name="Medlin L.K."/>
            <person name="Montsant A."/>
            <person name="Oudot-Le Secq M.P."/>
            <person name="Napoli C."/>
            <person name="Obornik M."/>
            <person name="Parker M.S."/>
            <person name="Petit J.L."/>
            <person name="Porcel B.M."/>
            <person name="Poulsen N."/>
            <person name="Robison M."/>
            <person name="Rychlewski L."/>
            <person name="Rynearson T.A."/>
            <person name="Schmutz J."/>
            <person name="Shapiro H."/>
            <person name="Siaut M."/>
            <person name="Stanley M."/>
            <person name="Sussman M.R."/>
            <person name="Taylor A.R."/>
            <person name="Vardi A."/>
            <person name="von Dassow P."/>
            <person name="Vyverman W."/>
            <person name="Willis A."/>
            <person name="Wyrwicz L.S."/>
            <person name="Rokhsar D.S."/>
            <person name="Weissenbach J."/>
            <person name="Armbrust E.V."/>
            <person name="Green B.R."/>
            <person name="Van de Peer Y."/>
            <person name="Grigoriev I.V."/>
        </authorList>
    </citation>
    <scope>NUCLEOTIDE SEQUENCE [LARGE SCALE GENOMIC DNA]</scope>
    <source>
        <strain evidence="6 7">CCAP 1055/1</strain>
    </source>
</reference>
<evidence type="ECO:0000313" key="6">
    <source>
        <dbReference type="EMBL" id="EEC49947.1"/>
    </source>
</evidence>
<evidence type="ECO:0000256" key="1">
    <source>
        <dbReference type="ARBA" id="ARBA00009191"/>
    </source>
</evidence>
<dbReference type="STRING" id="556484.B7FU94"/>
<proteinExistence type="inferred from homology"/>